<dbReference type="AlphaFoldDB" id="A3ZS89"/>
<dbReference type="PROSITE" id="PS50878">
    <property type="entry name" value="RT_POL"/>
    <property type="match status" value="1"/>
</dbReference>
<evidence type="ECO:0000259" key="1">
    <source>
        <dbReference type="PROSITE" id="PS50878"/>
    </source>
</evidence>
<dbReference type="HOGENOM" id="CLU_1040775_0_0_0"/>
<name>A3ZS89_9BACT</name>
<dbReference type="eggNOG" id="COG3344">
    <property type="taxonomic scope" value="Bacteria"/>
</dbReference>
<dbReference type="InterPro" id="IPR000477">
    <property type="entry name" value="RT_dom"/>
</dbReference>
<dbReference type="Proteomes" id="UP000004358">
    <property type="component" value="Unassembled WGS sequence"/>
</dbReference>
<dbReference type="STRING" id="314230.DSM3645_14415"/>
<comment type="caution">
    <text evidence="2">The sequence shown here is derived from an EMBL/GenBank/DDBJ whole genome shotgun (WGS) entry which is preliminary data.</text>
</comment>
<proteinExistence type="predicted"/>
<sequence length="267" mass="30360">MLAEITYRAEVCGCTFITQDDIRNAFPSVLVEHAVEDYSRHVADPQLLQLIGVIIRGDQQSRTIGLDQGDSLSPPTLNLRLHYCLDLPLSVAVPDNTFWYRYADNIFYLSRSAAEGNQALSRARCLLQEAQFELKGIGNSPQNLLRQGTRIPILGLLLGWNGSRIEFSISRESYHKLALRLERVHEEPKPTVVARRVIQGWIESLGSVFESGEALQSLRQVRQIAADTGFREIGTYSQLEDWADKARIRWIGLKERVWQRLQQGNEL</sequence>
<evidence type="ECO:0000313" key="3">
    <source>
        <dbReference type="Proteomes" id="UP000004358"/>
    </source>
</evidence>
<protein>
    <recommendedName>
        <fullName evidence="1">Reverse transcriptase domain-containing protein</fullName>
    </recommendedName>
</protein>
<gene>
    <name evidence="2" type="ORF">DSM3645_14415</name>
</gene>
<reference evidence="2 3" key="1">
    <citation type="submission" date="2006-02" db="EMBL/GenBank/DDBJ databases">
        <authorList>
            <person name="Amann R."/>
            <person name="Ferriera S."/>
            <person name="Johnson J."/>
            <person name="Kravitz S."/>
            <person name="Halpern A."/>
            <person name="Remington K."/>
            <person name="Beeson K."/>
            <person name="Tran B."/>
            <person name="Rogers Y.-H."/>
            <person name="Friedman R."/>
            <person name="Venter J.C."/>
        </authorList>
    </citation>
    <scope>NUCLEOTIDE SEQUENCE [LARGE SCALE GENOMIC DNA]</scope>
    <source>
        <strain evidence="2 3">DSM 3645</strain>
    </source>
</reference>
<dbReference type="EMBL" id="AANZ01000008">
    <property type="protein sequence ID" value="EAQ80547.1"/>
    <property type="molecule type" value="Genomic_DNA"/>
</dbReference>
<feature type="domain" description="Reverse transcriptase" evidence="1">
    <location>
        <begin position="1"/>
        <end position="158"/>
    </location>
</feature>
<organism evidence="2 3">
    <name type="scientific">Blastopirellula marina DSM 3645</name>
    <dbReference type="NCBI Taxonomy" id="314230"/>
    <lineage>
        <taxon>Bacteria</taxon>
        <taxon>Pseudomonadati</taxon>
        <taxon>Planctomycetota</taxon>
        <taxon>Planctomycetia</taxon>
        <taxon>Pirellulales</taxon>
        <taxon>Pirellulaceae</taxon>
        <taxon>Blastopirellula</taxon>
    </lineage>
</organism>
<evidence type="ECO:0000313" key="2">
    <source>
        <dbReference type="EMBL" id="EAQ80547.1"/>
    </source>
</evidence>
<accession>A3ZS89</accession>